<feature type="signal peptide" evidence="1">
    <location>
        <begin position="1"/>
        <end position="21"/>
    </location>
</feature>
<dbReference type="AlphaFoldDB" id="A0A5C6AWR1"/>
<dbReference type="Proteomes" id="UP000320176">
    <property type="component" value="Unassembled WGS sequence"/>
</dbReference>
<evidence type="ECO:0008006" key="4">
    <source>
        <dbReference type="Google" id="ProtNLM"/>
    </source>
</evidence>
<name>A0A5C6AWR1_9BACT</name>
<comment type="caution">
    <text evidence="2">The sequence shown here is derived from an EMBL/GenBank/DDBJ whole genome shotgun (WGS) entry which is preliminary data.</text>
</comment>
<dbReference type="EMBL" id="SJPN01000004">
    <property type="protein sequence ID" value="TWU02554.1"/>
    <property type="molecule type" value="Genomic_DNA"/>
</dbReference>
<organism evidence="2 3">
    <name type="scientific">Stieleria varia</name>
    <dbReference type="NCBI Taxonomy" id="2528005"/>
    <lineage>
        <taxon>Bacteria</taxon>
        <taxon>Pseudomonadati</taxon>
        <taxon>Planctomycetota</taxon>
        <taxon>Planctomycetia</taxon>
        <taxon>Pirellulales</taxon>
        <taxon>Pirellulaceae</taxon>
        <taxon>Stieleria</taxon>
    </lineage>
</organism>
<keyword evidence="1" id="KW-0732">Signal</keyword>
<protein>
    <recommendedName>
        <fullName evidence="4">Cytochrome c domain-containing protein</fullName>
    </recommendedName>
</protein>
<feature type="chain" id="PRO_5022886442" description="Cytochrome c domain-containing protein" evidence="1">
    <location>
        <begin position="22"/>
        <end position="419"/>
    </location>
</feature>
<reference evidence="2 3" key="1">
    <citation type="submission" date="2019-02" db="EMBL/GenBank/DDBJ databases">
        <title>Deep-cultivation of Planctomycetes and their phenomic and genomic characterization uncovers novel biology.</title>
        <authorList>
            <person name="Wiegand S."/>
            <person name="Jogler M."/>
            <person name="Boedeker C."/>
            <person name="Pinto D."/>
            <person name="Vollmers J."/>
            <person name="Rivas-Marin E."/>
            <person name="Kohn T."/>
            <person name="Peeters S.H."/>
            <person name="Heuer A."/>
            <person name="Rast P."/>
            <person name="Oberbeckmann S."/>
            <person name="Bunk B."/>
            <person name="Jeske O."/>
            <person name="Meyerdierks A."/>
            <person name="Storesund J.E."/>
            <person name="Kallscheuer N."/>
            <person name="Luecker S."/>
            <person name="Lage O.M."/>
            <person name="Pohl T."/>
            <person name="Merkel B.J."/>
            <person name="Hornburger P."/>
            <person name="Mueller R.-W."/>
            <person name="Bruemmer F."/>
            <person name="Labrenz M."/>
            <person name="Spormann A.M."/>
            <person name="Op Den Camp H."/>
            <person name="Overmann J."/>
            <person name="Amann R."/>
            <person name="Jetten M.S.M."/>
            <person name="Mascher T."/>
            <person name="Medema M.H."/>
            <person name="Devos D.P."/>
            <person name="Kaster A.-K."/>
            <person name="Ovreas L."/>
            <person name="Rohde M."/>
            <person name="Galperin M.Y."/>
            <person name="Jogler C."/>
        </authorList>
    </citation>
    <scope>NUCLEOTIDE SEQUENCE [LARGE SCALE GENOMIC DNA]</scope>
    <source>
        <strain evidence="2 3">Pla52n</strain>
    </source>
</reference>
<gene>
    <name evidence="2" type="ORF">Pla52n_36040</name>
</gene>
<evidence type="ECO:0000313" key="3">
    <source>
        <dbReference type="Proteomes" id="UP000320176"/>
    </source>
</evidence>
<sequence precursor="true">MKSLSVLFWLCLMPCWFNNFAVAQFQLDIEEAPFHYTETKAENRVTRLMERLESRELKLEYSPQQGYLQSLLKELDIPESSQTLVFSKTSMQVRYISRHNPRAIYFNDDTYVGWVNGSSLAEISTTDPKLGAAFYTVDMMPWRAKIQRADYDCLACHSTSMTQGVPGHTIRSVLTTFDGSIDSQKQSFITSDASPFSQRWGGWYVTGRHGDMKHMGNAYLKAGMLDTSANGNWTHVRDEFDTQNYLSPYSDIVALMVLEHQTQMHNEMTRADFVVRQMLHQQGSAPTDAEEWKVQLASVAKRVVDRMLFCDEAPLTSEVKGSVVFADHFTRRGPSDSSGRSLRDFDLQTRMFRYPLSYLIYSDAFDSLQDCLKQEVCRQLEAVLTGKNQSEEYAHLDATCRADIVQILRETKPDVIRAR</sequence>
<evidence type="ECO:0000256" key="1">
    <source>
        <dbReference type="SAM" id="SignalP"/>
    </source>
</evidence>
<evidence type="ECO:0000313" key="2">
    <source>
        <dbReference type="EMBL" id="TWU02554.1"/>
    </source>
</evidence>
<proteinExistence type="predicted"/>
<keyword evidence="3" id="KW-1185">Reference proteome</keyword>
<accession>A0A5C6AWR1</accession>